<dbReference type="InterPro" id="IPR000212">
    <property type="entry name" value="DNA_helicase_UvrD/REP"/>
</dbReference>
<protein>
    <recommendedName>
        <fullName evidence="5">UvrD-like helicase C-terminal domain-containing protein</fullName>
    </recommendedName>
</protein>
<accession>S3J8R1</accession>
<name>S3J8R1_9ENTR</name>
<dbReference type="InterPro" id="IPR014017">
    <property type="entry name" value="DNA_helicase_UvrD-like_C"/>
</dbReference>
<dbReference type="PANTHER" id="PTHR11070:SF3">
    <property type="entry name" value="DNA 3'-5' HELICASE"/>
    <property type="match status" value="1"/>
</dbReference>
<dbReference type="HOGENOM" id="CLU_027270_1_0_6"/>
<evidence type="ECO:0000256" key="4">
    <source>
        <dbReference type="ARBA" id="ARBA00022840"/>
    </source>
</evidence>
<keyword evidence="4" id="KW-0067">ATP-binding</keyword>
<evidence type="ECO:0000313" key="6">
    <source>
        <dbReference type="EMBL" id="EPF16492.1"/>
    </source>
</evidence>
<evidence type="ECO:0000256" key="3">
    <source>
        <dbReference type="ARBA" id="ARBA00022806"/>
    </source>
</evidence>
<dbReference type="GO" id="GO:0000725">
    <property type="term" value="P:recombinational repair"/>
    <property type="evidence" value="ECO:0007669"/>
    <property type="project" value="TreeGrafter"/>
</dbReference>
<keyword evidence="3" id="KW-0347">Helicase</keyword>
<evidence type="ECO:0000256" key="1">
    <source>
        <dbReference type="ARBA" id="ARBA00022741"/>
    </source>
</evidence>
<dbReference type="GO" id="GO:0005524">
    <property type="term" value="F:ATP binding"/>
    <property type="evidence" value="ECO:0007669"/>
    <property type="project" value="UniProtKB-KW"/>
</dbReference>
<dbReference type="AlphaFoldDB" id="S3J8R1"/>
<dbReference type="GO" id="GO:0043138">
    <property type="term" value="F:3'-5' DNA helicase activity"/>
    <property type="evidence" value="ECO:0007669"/>
    <property type="project" value="TreeGrafter"/>
</dbReference>
<dbReference type="Pfam" id="PF13361">
    <property type="entry name" value="UvrD_C"/>
    <property type="match status" value="1"/>
</dbReference>
<dbReference type="GO" id="GO:0005829">
    <property type="term" value="C:cytosol"/>
    <property type="evidence" value="ECO:0007669"/>
    <property type="project" value="TreeGrafter"/>
</dbReference>
<dbReference type="InterPro" id="IPR027417">
    <property type="entry name" value="P-loop_NTPase"/>
</dbReference>
<dbReference type="SUPFAM" id="SSF52540">
    <property type="entry name" value="P-loop containing nucleoside triphosphate hydrolases"/>
    <property type="match status" value="1"/>
</dbReference>
<dbReference type="GO" id="GO:0003677">
    <property type="term" value="F:DNA binding"/>
    <property type="evidence" value="ECO:0007669"/>
    <property type="project" value="InterPro"/>
</dbReference>
<dbReference type="STRING" id="566551.HMPREF0201_02855"/>
<dbReference type="Pfam" id="PF13245">
    <property type="entry name" value="AAA_19"/>
    <property type="match status" value="1"/>
</dbReference>
<proteinExistence type="predicted"/>
<gene>
    <name evidence="6" type="ORF">HMPREF0201_02855</name>
</gene>
<dbReference type="Gene3D" id="3.40.50.300">
    <property type="entry name" value="P-loop containing nucleotide triphosphate hydrolases"/>
    <property type="match status" value="2"/>
</dbReference>
<dbReference type="EMBL" id="ATDT01000023">
    <property type="protein sequence ID" value="EPF16492.1"/>
    <property type="molecule type" value="Genomic_DNA"/>
</dbReference>
<feature type="domain" description="UvrD-like helicase C-terminal" evidence="5">
    <location>
        <begin position="354"/>
        <end position="558"/>
    </location>
</feature>
<sequence>MEVRLMSEIHSPAEVASQRALEAMYTCLAEGQSFRLEAGAGAGKTYSLIKAIKFLIENNKSIFLKHSKQIACITFTNVAKDEIATRTDRSPLVFCETNHAFCWSLICGFQKSLRILIETMPVWKEKIQEAGGTIGNRTIEYSLGHRSIRDHSVSIHHDDVLPLTISLMAHEKFRRMITDRFPIILVDEYQDTNYEWVEALKEHFLGQPSAPLFGFFGDHWQKIYGGGCGKLEHPSVREIGKEANFRSVKKIVDALNRMRPELKQFVQDPESKGEICIFHTNNWQGVRQKGPHWAGDLPLTDGHATLVRVKTALELDGWDLSPKHTKILMLTHKLLANQQGYSNLAAAFRYNESFTKKEQEHIAFFVDKLEPACDAFSNRKYGMMFESLGGSTPHLRSHSDKASWHDAMSQLLAIQSTGSVGEVIDHLHKVRKPRLPDAIEKHELELREFNEAAGVELPRTLEELKNFRNVAYSEVKALRNYLVGYSPFETQHGVKGAEFDNVLIVVGRGWNQYNFGEMLELASAKVVPPPKEEAFERNRNLFYVACSRPQKRLSILFTQFLSPEALNTLENWFGIDAIKPAP</sequence>
<dbReference type="PANTHER" id="PTHR11070">
    <property type="entry name" value="UVRD / RECB / PCRA DNA HELICASE FAMILY MEMBER"/>
    <property type="match status" value="1"/>
</dbReference>
<dbReference type="GO" id="GO:0016787">
    <property type="term" value="F:hydrolase activity"/>
    <property type="evidence" value="ECO:0007669"/>
    <property type="project" value="UniProtKB-KW"/>
</dbReference>
<keyword evidence="1" id="KW-0547">Nucleotide-binding</keyword>
<reference evidence="6 7" key="1">
    <citation type="submission" date="2013-04" db="EMBL/GenBank/DDBJ databases">
        <authorList>
            <person name="Weinstock G."/>
            <person name="Sodergren E."/>
            <person name="Lobos E.A."/>
            <person name="Fulton L."/>
            <person name="Fulton R."/>
            <person name="Courtney L."/>
            <person name="Fronick C."/>
            <person name="O'Laughlin M."/>
            <person name="Godfrey J."/>
            <person name="Wilson R.M."/>
            <person name="Miner T."/>
            <person name="Farmer C."/>
            <person name="Delehaunty K."/>
            <person name="Cordes M."/>
            <person name="Minx P."/>
            <person name="Tomlinson C."/>
            <person name="Chen J."/>
            <person name="Wollam A."/>
            <person name="Pepin K.H."/>
            <person name="Palsikar V.B."/>
            <person name="Zhang X."/>
            <person name="Suruliraj S."/>
            <person name="Perna N.T."/>
            <person name="Plunkett G."/>
            <person name="Warren W."/>
            <person name="Mitreva M."/>
            <person name="Mardis E.R."/>
            <person name="Wilson R.K."/>
        </authorList>
    </citation>
    <scope>NUCLEOTIDE SEQUENCE [LARGE SCALE GENOMIC DNA]</scope>
    <source>
        <strain evidence="6 7">DSM 4568</strain>
    </source>
</reference>
<dbReference type="Proteomes" id="UP000014585">
    <property type="component" value="Unassembled WGS sequence"/>
</dbReference>
<evidence type="ECO:0000256" key="2">
    <source>
        <dbReference type="ARBA" id="ARBA00022801"/>
    </source>
</evidence>
<comment type="caution">
    <text evidence="6">The sequence shown here is derived from an EMBL/GenBank/DDBJ whole genome shotgun (WGS) entry which is preliminary data.</text>
</comment>
<keyword evidence="2" id="KW-0378">Hydrolase</keyword>
<organism evidence="6 7">
    <name type="scientific">Cedecea davisae DSM 4568</name>
    <dbReference type="NCBI Taxonomy" id="566551"/>
    <lineage>
        <taxon>Bacteria</taxon>
        <taxon>Pseudomonadati</taxon>
        <taxon>Pseudomonadota</taxon>
        <taxon>Gammaproteobacteria</taxon>
        <taxon>Enterobacterales</taxon>
        <taxon>Enterobacteriaceae</taxon>
        <taxon>Cedecea</taxon>
    </lineage>
</organism>
<evidence type="ECO:0000259" key="5">
    <source>
        <dbReference type="Pfam" id="PF13361"/>
    </source>
</evidence>
<evidence type="ECO:0000313" key="7">
    <source>
        <dbReference type="Proteomes" id="UP000014585"/>
    </source>
</evidence>
<dbReference type="PATRIC" id="fig|566551.4.peg.2609"/>